<dbReference type="EMBL" id="CP001280">
    <property type="protein sequence ID" value="ACK52247.1"/>
    <property type="molecule type" value="Genomic_DNA"/>
</dbReference>
<dbReference type="RefSeq" id="WP_012592316.1">
    <property type="nucleotide sequence ID" value="NC_011666.1"/>
</dbReference>
<feature type="chain" id="PRO_5002868521" evidence="1">
    <location>
        <begin position="28"/>
        <end position="78"/>
    </location>
</feature>
<evidence type="ECO:0000256" key="1">
    <source>
        <dbReference type="SAM" id="SignalP"/>
    </source>
</evidence>
<reference evidence="2 3" key="1">
    <citation type="journal article" date="2010" name="J. Bacteriol.">
        <title>Complete genome sequence of the aerobic facultative methanotroph Methylocella silvestris BL2.</title>
        <authorList>
            <person name="Chen Y."/>
            <person name="Crombie A."/>
            <person name="Rahman M.T."/>
            <person name="Dedysh S.N."/>
            <person name="Liesack W."/>
            <person name="Stott M.B."/>
            <person name="Alam M."/>
            <person name="Theisen A.R."/>
            <person name="Murrell J.C."/>
            <person name="Dunfield P.F."/>
        </authorList>
    </citation>
    <scope>NUCLEOTIDE SEQUENCE [LARGE SCALE GENOMIC DNA]</scope>
    <source>
        <strain evidence="3">DSM 15510 / CIP 108128 / LMG 27833 / NCIMB 13906 / BL2</strain>
    </source>
</reference>
<organism evidence="2 3">
    <name type="scientific">Methylocella silvestris (strain DSM 15510 / CIP 108128 / LMG 27833 / NCIMB 13906 / BL2)</name>
    <dbReference type="NCBI Taxonomy" id="395965"/>
    <lineage>
        <taxon>Bacteria</taxon>
        <taxon>Pseudomonadati</taxon>
        <taxon>Pseudomonadota</taxon>
        <taxon>Alphaproteobacteria</taxon>
        <taxon>Hyphomicrobiales</taxon>
        <taxon>Beijerinckiaceae</taxon>
        <taxon>Methylocella</taxon>
    </lineage>
</organism>
<keyword evidence="3" id="KW-1185">Reference proteome</keyword>
<evidence type="ECO:0000313" key="2">
    <source>
        <dbReference type="EMBL" id="ACK52247.1"/>
    </source>
</evidence>
<dbReference type="HOGENOM" id="CLU_2617994_0_0_5"/>
<accession>B8ES32</accession>
<sequence length="78" mass="8337">MKAFRLAMAAFAVVSSASMIVAKDAGAQSLQKKYSVHHPVEIGRSVGWQNEALRQVPSTDSYAGVIMRDPAAPANFSD</sequence>
<protein>
    <submittedName>
        <fullName evidence="2">Uncharacterized protein</fullName>
    </submittedName>
</protein>
<proteinExistence type="predicted"/>
<feature type="signal peptide" evidence="1">
    <location>
        <begin position="1"/>
        <end position="27"/>
    </location>
</feature>
<evidence type="ECO:0000313" key="3">
    <source>
        <dbReference type="Proteomes" id="UP000002257"/>
    </source>
</evidence>
<dbReference type="AlphaFoldDB" id="B8ES32"/>
<dbReference type="STRING" id="395965.Msil_3341"/>
<name>B8ES32_METSB</name>
<keyword evidence="1" id="KW-0732">Signal</keyword>
<gene>
    <name evidence="2" type="ordered locus">Msil_3341</name>
</gene>
<dbReference type="Proteomes" id="UP000002257">
    <property type="component" value="Chromosome"/>
</dbReference>
<dbReference type="KEGG" id="msl:Msil_3341"/>